<accession>A0A845HEJ6</accession>
<protein>
    <recommendedName>
        <fullName evidence="5">Probable membrane transporter protein</fullName>
    </recommendedName>
</protein>
<feature type="transmembrane region" description="Helical" evidence="5">
    <location>
        <begin position="250"/>
        <end position="267"/>
    </location>
</feature>
<keyword evidence="3 5" id="KW-1133">Transmembrane helix</keyword>
<feature type="transmembrane region" description="Helical" evidence="5">
    <location>
        <begin position="6"/>
        <end position="39"/>
    </location>
</feature>
<feature type="transmembrane region" description="Helical" evidence="5">
    <location>
        <begin position="78"/>
        <end position="100"/>
    </location>
</feature>
<keyword evidence="2 5" id="KW-0812">Transmembrane</keyword>
<dbReference type="AlphaFoldDB" id="A0A845HEJ6"/>
<keyword evidence="4 5" id="KW-0472">Membrane</keyword>
<dbReference type="RefSeq" id="WP_161089877.1">
    <property type="nucleotide sequence ID" value="NZ_WWCV01000015.1"/>
</dbReference>
<feature type="transmembrane region" description="Helical" evidence="5">
    <location>
        <begin position="146"/>
        <end position="170"/>
    </location>
</feature>
<evidence type="ECO:0000256" key="3">
    <source>
        <dbReference type="ARBA" id="ARBA00022989"/>
    </source>
</evidence>
<name>A0A845HEJ6_9BURK</name>
<comment type="caution">
    <text evidence="6">The sequence shown here is derived from an EMBL/GenBank/DDBJ whole genome shotgun (WGS) entry which is preliminary data.</text>
</comment>
<evidence type="ECO:0000256" key="2">
    <source>
        <dbReference type="ARBA" id="ARBA00022692"/>
    </source>
</evidence>
<feature type="transmembrane region" description="Helical" evidence="5">
    <location>
        <begin position="182"/>
        <end position="207"/>
    </location>
</feature>
<evidence type="ECO:0000313" key="7">
    <source>
        <dbReference type="Proteomes" id="UP000484875"/>
    </source>
</evidence>
<evidence type="ECO:0000313" key="6">
    <source>
        <dbReference type="EMBL" id="MYN17181.1"/>
    </source>
</evidence>
<keyword evidence="5" id="KW-1003">Cell membrane</keyword>
<evidence type="ECO:0000256" key="1">
    <source>
        <dbReference type="ARBA" id="ARBA00004141"/>
    </source>
</evidence>
<evidence type="ECO:0000256" key="5">
    <source>
        <dbReference type="RuleBase" id="RU363041"/>
    </source>
</evidence>
<dbReference type="Proteomes" id="UP000484875">
    <property type="component" value="Unassembled WGS sequence"/>
</dbReference>
<dbReference type="Pfam" id="PF01925">
    <property type="entry name" value="TauE"/>
    <property type="match status" value="1"/>
</dbReference>
<dbReference type="GO" id="GO:0005886">
    <property type="term" value="C:plasma membrane"/>
    <property type="evidence" value="ECO:0007669"/>
    <property type="project" value="UniProtKB-SubCell"/>
</dbReference>
<feature type="transmembrane region" description="Helical" evidence="5">
    <location>
        <begin position="48"/>
        <end position="66"/>
    </location>
</feature>
<gene>
    <name evidence="6" type="ORF">GTP81_10495</name>
</gene>
<comment type="subcellular location">
    <subcellularLocation>
        <location evidence="5">Cell membrane</location>
        <topology evidence="5">Multi-pass membrane protein</topology>
    </subcellularLocation>
    <subcellularLocation>
        <location evidence="1">Membrane</location>
        <topology evidence="1">Multi-pass membrane protein</topology>
    </subcellularLocation>
</comment>
<dbReference type="PANTHER" id="PTHR43483">
    <property type="entry name" value="MEMBRANE TRANSPORTER PROTEIN HI_0806-RELATED"/>
    <property type="match status" value="1"/>
</dbReference>
<organism evidence="6 7">
    <name type="scientific">Duganella vulcania</name>
    <dbReference type="NCBI Taxonomy" id="2692166"/>
    <lineage>
        <taxon>Bacteria</taxon>
        <taxon>Pseudomonadati</taxon>
        <taxon>Pseudomonadota</taxon>
        <taxon>Betaproteobacteria</taxon>
        <taxon>Burkholderiales</taxon>
        <taxon>Oxalobacteraceae</taxon>
        <taxon>Telluria group</taxon>
        <taxon>Duganella</taxon>
    </lineage>
</organism>
<dbReference type="InterPro" id="IPR002781">
    <property type="entry name" value="TM_pro_TauE-like"/>
</dbReference>
<sequence>MDLGLVLILLLMGAVGGFMAGLLGIGGGMILVPFITLIFSAQGFPEEAIIHMAVATSLGVILFTSMSSVRAHHRHGAVLWPVALLLAPGILLGAWCGPWIAKQMSSAGQALLFSIFLTFSATQMLLAKKAAPAEGVAQRGLPGNAAMFGAGGVIGLVAGLVGAGGGFLSIPFMTWRNVKIHNAVATSAALGFPIALAGTLSNIYYGWNTPDLPRYSLGFVYMPALLVIAAASVTLAPLGARTAHKLPVQTLRKIFAIVLYCLAAYMLRKAIGT</sequence>
<feature type="transmembrane region" description="Helical" evidence="5">
    <location>
        <begin position="219"/>
        <end position="238"/>
    </location>
</feature>
<keyword evidence="7" id="KW-1185">Reference proteome</keyword>
<dbReference type="PANTHER" id="PTHR43483:SF3">
    <property type="entry name" value="MEMBRANE TRANSPORTER PROTEIN HI_0806-RELATED"/>
    <property type="match status" value="1"/>
</dbReference>
<reference evidence="6 7" key="1">
    <citation type="submission" date="2019-12" db="EMBL/GenBank/DDBJ databases">
        <title>Novel species isolated from a subtropical stream in China.</title>
        <authorList>
            <person name="Lu H."/>
        </authorList>
    </citation>
    <scope>NUCLEOTIDE SEQUENCE [LARGE SCALE GENOMIC DNA]</scope>
    <source>
        <strain evidence="6 7">FT107W</strain>
    </source>
</reference>
<evidence type="ECO:0000256" key="4">
    <source>
        <dbReference type="ARBA" id="ARBA00023136"/>
    </source>
</evidence>
<comment type="similarity">
    <text evidence="5">Belongs to the 4-toluene sulfonate uptake permease (TSUP) (TC 2.A.102) family.</text>
</comment>
<proteinExistence type="inferred from homology"/>
<feature type="transmembrane region" description="Helical" evidence="5">
    <location>
        <begin position="107"/>
        <end position="126"/>
    </location>
</feature>
<dbReference type="EMBL" id="WWCV01000015">
    <property type="protein sequence ID" value="MYN17181.1"/>
    <property type="molecule type" value="Genomic_DNA"/>
</dbReference>